<dbReference type="Gene3D" id="2.130.10.10">
    <property type="entry name" value="YVTN repeat-like/Quinoprotein amine dehydrogenase"/>
    <property type="match status" value="1"/>
</dbReference>
<dbReference type="InterPro" id="IPR015943">
    <property type="entry name" value="WD40/YVTN_repeat-like_dom_sf"/>
</dbReference>
<accession>A0A2G9UHA8</accession>
<feature type="region of interest" description="Disordered" evidence="1">
    <location>
        <begin position="55"/>
        <end position="92"/>
    </location>
</feature>
<sequence length="92" mass="10411">MVYVRTVSKDGKHSEVVMEWKGHTDIVRSAAFNNRVLVTGGEDGKIVVKTVDLRPEGGKVERKKEAKEEVKNISEKAKEKKEKKNRKSGNPY</sequence>
<organism evidence="2 3">
    <name type="scientific">Teladorsagia circumcincta</name>
    <name type="common">Brown stomach worm</name>
    <name type="synonym">Ostertagia circumcincta</name>
    <dbReference type="NCBI Taxonomy" id="45464"/>
    <lineage>
        <taxon>Eukaryota</taxon>
        <taxon>Metazoa</taxon>
        <taxon>Ecdysozoa</taxon>
        <taxon>Nematoda</taxon>
        <taxon>Chromadorea</taxon>
        <taxon>Rhabditida</taxon>
        <taxon>Rhabditina</taxon>
        <taxon>Rhabditomorpha</taxon>
        <taxon>Strongyloidea</taxon>
        <taxon>Trichostrongylidae</taxon>
        <taxon>Teladorsagia</taxon>
    </lineage>
</organism>
<protein>
    <submittedName>
        <fullName evidence="2">WD domain, G-beta repeat protein</fullName>
    </submittedName>
</protein>
<dbReference type="OrthoDB" id="25131at2759"/>
<evidence type="ECO:0000313" key="3">
    <source>
        <dbReference type="Proteomes" id="UP000230423"/>
    </source>
</evidence>
<feature type="compositionally biased region" description="Basic and acidic residues" evidence="1">
    <location>
        <begin position="55"/>
        <end position="82"/>
    </location>
</feature>
<reference evidence="2 3" key="1">
    <citation type="submission" date="2015-09" db="EMBL/GenBank/DDBJ databases">
        <title>Draft genome of the parasitic nematode Teladorsagia circumcincta isolate WARC Sus (inbred).</title>
        <authorList>
            <person name="Mitreva M."/>
        </authorList>
    </citation>
    <scope>NUCLEOTIDE SEQUENCE [LARGE SCALE GENOMIC DNA]</scope>
    <source>
        <strain evidence="2 3">S</strain>
    </source>
</reference>
<feature type="compositionally biased region" description="Basic residues" evidence="1">
    <location>
        <begin position="83"/>
        <end position="92"/>
    </location>
</feature>
<gene>
    <name evidence="2" type="ORF">TELCIR_08532</name>
</gene>
<dbReference type="SUPFAM" id="SSF50978">
    <property type="entry name" value="WD40 repeat-like"/>
    <property type="match status" value="1"/>
</dbReference>
<evidence type="ECO:0000256" key="1">
    <source>
        <dbReference type="SAM" id="MobiDB-lite"/>
    </source>
</evidence>
<evidence type="ECO:0000313" key="2">
    <source>
        <dbReference type="EMBL" id="PIO69639.1"/>
    </source>
</evidence>
<keyword evidence="3" id="KW-1185">Reference proteome</keyword>
<name>A0A2G9UHA8_TELCI</name>
<dbReference type="AlphaFoldDB" id="A0A2G9UHA8"/>
<dbReference type="InterPro" id="IPR036322">
    <property type="entry name" value="WD40_repeat_dom_sf"/>
</dbReference>
<dbReference type="Proteomes" id="UP000230423">
    <property type="component" value="Unassembled WGS sequence"/>
</dbReference>
<proteinExistence type="predicted"/>
<dbReference type="EMBL" id="KZ346576">
    <property type="protein sequence ID" value="PIO69639.1"/>
    <property type="molecule type" value="Genomic_DNA"/>
</dbReference>